<name>A0A5E7AHA0_PSEFL</name>
<reference evidence="1 2" key="1">
    <citation type="submission" date="2019-09" db="EMBL/GenBank/DDBJ databases">
        <authorList>
            <person name="Chandra G."/>
            <person name="Truman W A."/>
        </authorList>
    </citation>
    <scope>NUCLEOTIDE SEQUENCE [LARGE SCALE GENOMIC DNA]</scope>
    <source>
        <strain evidence="1">PS691</strain>
    </source>
</reference>
<dbReference type="InterPro" id="IPR036890">
    <property type="entry name" value="HATPase_C_sf"/>
</dbReference>
<dbReference type="Pfam" id="PF13589">
    <property type="entry name" value="HATPase_c_3"/>
    <property type="match status" value="1"/>
</dbReference>
<organism evidence="1 2">
    <name type="scientific">Pseudomonas fluorescens</name>
    <dbReference type="NCBI Taxonomy" id="294"/>
    <lineage>
        <taxon>Bacteria</taxon>
        <taxon>Pseudomonadati</taxon>
        <taxon>Pseudomonadota</taxon>
        <taxon>Gammaproteobacteria</taxon>
        <taxon>Pseudomonadales</taxon>
        <taxon>Pseudomonadaceae</taxon>
        <taxon>Pseudomonas</taxon>
    </lineage>
</organism>
<protein>
    <recommendedName>
        <fullName evidence="3">ATP-binding protein</fullName>
    </recommendedName>
</protein>
<evidence type="ECO:0000313" key="2">
    <source>
        <dbReference type="Proteomes" id="UP000337909"/>
    </source>
</evidence>
<sequence>MQAKSRHAPPRAGAMIEALRGLGYNTATALADIIDNSIGAGADLVHVNFEWKENSSRIYVLDNGRGMSSAELDKAMRLGERNPLEERGSNDLGRFGLGLKTASFSQCRRLTVATINEIGLESLRWDLDVLAASTDQGWHLLEGPHEGSEVFLQPLVEAGKGTLVLWEILDRIVTNGFRVQEFLDLATQVKQHLGMVFHRYISSNRLRLLLNGKPIKAWDPFLNGHPSKAWSPPVAVCPINRTISAQCHVLPHRDRLTEKEYEEAAGPEGWAAQQGFYIYRNERLLVAGSWLGLGAGRAWTKDEAHRLARIRLDIPNNADVDWKIDIRKSTARPPIALRSWLARLAEETRSRSRRAFAHRGRPVGAIQGPPIIEACKTDQSSGGTRYRIDLEHPAMRAVLDEAGALMPQIKAMLRVIEETVPVQRIWVDTAEDKETPRVGFAGEPAAEVESILQIMYGNLIRLKGYSAAAGREKLLHMEPFHNFPELIAALPDQP</sequence>
<gene>
    <name evidence="1" type="ORF">PS691_00885</name>
</gene>
<dbReference type="Gene3D" id="3.30.565.10">
    <property type="entry name" value="Histidine kinase-like ATPase, C-terminal domain"/>
    <property type="match status" value="1"/>
</dbReference>
<evidence type="ECO:0008006" key="3">
    <source>
        <dbReference type="Google" id="ProtNLM"/>
    </source>
</evidence>
<accession>A0A5E7AHA0</accession>
<evidence type="ECO:0000313" key="1">
    <source>
        <dbReference type="EMBL" id="VVN78406.1"/>
    </source>
</evidence>
<proteinExistence type="predicted"/>
<dbReference type="Proteomes" id="UP000337909">
    <property type="component" value="Unassembled WGS sequence"/>
</dbReference>
<dbReference type="EMBL" id="CABVHQ010000006">
    <property type="protein sequence ID" value="VVN78406.1"/>
    <property type="molecule type" value="Genomic_DNA"/>
</dbReference>
<dbReference type="AlphaFoldDB" id="A0A5E7AHA0"/>
<dbReference type="SUPFAM" id="SSF55874">
    <property type="entry name" value="ATPase domain of HSP90 chaperone/DNA topoisomerase II/histidine kinase"/>
    <property type="match status" value="1"/>
</dbReference>